<dbReference type="AlphaFoldDB" id="A0A1Q9LPP4"/>
<evidence type="ECO:0000256" key="2">
    <source>
        <dbReference type="SAM" id="Phobius"/>
    </source>
</evidence>
<keyword evidence="2" id="KW-0812">Transmembrane</keyword>
<feature type="domain" description="DUF6545" evidence="3">
    <location>
        <begin position="244"/>
        <end position="356"/>
    </location>
</feature>
<keyword evidence="2" id="KW-1133">Transmembrane helix</keyword>
<feature type="transmembrane region" description="Helical" evidence="2">
    <location>
        <begin position="62"/>
        <end position="87"/>
    </location>
</feature>
<evidence type="ECO:0000313" key="5">
    <source>
        <dbReference type="Proteomes" id="UP000186040"/>
    </source>
</evidence>
<dbReference type="STRING" id="1193682.BJP25_13230"/>
<feature type="region of interest" description="Disordered" evidence="1">
    <location>
        <begin position="323"/>
        <end position="346"/>
    </location>
</feature>
<dbReference type="EMBL" id="MKQR01000008">
    <property type="protein sequence ID" value="OLR93953.1"/>
    <property type="molecule type" value="Genomic_DNA"/>
</dbReference>
<keyword evidence="5" id="KW-1185">Reference proteome</keyword>
<evidence type="ECO:0000259" key="3">
    <source>
        <dbReference type="Pfam" id="PF20182"/>
    </source>
</evidence>
<reference evidence="4 5" key="1">
    <citation type="submission" date="2016-10" db="EMBL/GenBank/DDBJ databases">
        <title>The Draft Genome Sequence of Actinokineospora bangkokensis 44EHWT reveals the biosynthetic pathway of antifungal compounds Thailandins with unusual extender unit butylmalonyl-CoA.</title>
        <authorList>
            <person name="Greule A."/>
            <person name="Intra B."/>
            <person name="Flemming S."/>
            <person name="Rommel M.G."/>
            <person name="Panbangred W."/>
            <person name="Bechthold A."/>
        </authorList>
    </citation>
    <scope>NUCLEOTIDE SEQUENCE [LARGE SCALE GENOMIC DNA]</scope>
    <source>
        <strain evidence="4 5">44EHW</strain>
    </source>
</reference>
<keyword evidence="2" id="KW-0472">Membrane</keyword>
<accession>A0A1Q9LPP4</accession>
<proteinExistence type="predicted"/>
<feature type="transmembrane region" description="Helical" evidence="2">
    <location>
        <begin position="140"/>
        <end position="160"/>
    </location>
</feature>
<dbReference type="NCBIfam" id="NF042915">
    <property type="entry name" value="MAB_1171c_fam"/>
    <property type="match status" value="1"/>
</dbReference>
<dbReference type="RefSeq" id="WP_075974164.1">
    <property type="nucleotide sequence ID" value="NZ_MKQR01000008.1"/>
</dbReference>
<feature type="transmembrane region" description="Helical" evidence="2">
    <location>
        <begin position="99"/>
        <end position="120"/>
    </location>
</feature>
<feature type="transmembrane region" description="Helical" evidence="2">
    <location>
        <begin position="212"/>
        <end position="235"/>
    </location>
</feature>
<sequence length="363" mass="39223">MTPEHLLLLITAVVAVALAHRTVAVLRAPSPAQWWLWATFALLLLSLALTRRDAAALLDGLFAGGSWIIPHTAALATMFALQAFYVLSVRPPGGVRAALGRGLAVMGALGAVLLVSWAAAQAVESPAWAAVDWVTEPLASLTNLLYVSLVAAFQVVNARLTLRWARVADRPWLARGLRLLTIGNCCNAVWSAHRAGAILAGRFDVRPPWPQAVVELSLLAVGLTTCLLGVALPAWGPRLDAARAWASHYRSYRRLTPLWEALRAATPGIELPAAAPWWRMEYRLHRRVIEIWDGRAALRPYLLSHGEADPGAEARALSAAIEAKRTGAPPRSTPGTSSREGSDDLESEVLWLEDVVAAGEWSR</sequence>
<evidence type="ECO:0000313" key="4">
    <source>
        <dbReference type="EMBL" id="OLR93953.1"/>
    </source>
</evidence>
<dbReference type="InterPro" id="IPR050039">
    <property type="entry name" value="MAB_1171c-like"/>
</dbReference>
<comment type="caution">
    <text evidence="4">The sequence shown here is derived from an EMBL/GenBank/DDBJ whole genome shotgun (WGS) entry which is preliminary data.</text>
</comment>
<evidence type="ECO:0000256" key="1">
    <source>
        <dbReference type="SAM" id="MobiDB-lite"/>
    </source>
</evidence>
<protein>
    <recommendedName>
        <fullName evidence="3">DUF6545 domain-containing protein</fullName>
    </recommendedName>
</protein>
<dbReference type="Proteomes" id="UP000186040">
    <property type="component" value="Unassembled WGS sequence"/>
</dbReference>
<feature type="transmembrane region" description="Helical" evidence="2">
    <location>
        <begin position="34"/>
        <end position="50"/>
    </location>
</feature>
<dbReference type="OrthoDB" id="3685619at2"/>
<feature type="transmembrane region" description="Helical" evidence="2">
    <location>
        <begin position="6"/>
        <end position="27"/>
    </location>
</feature>
<dbReference type="InterPro" id="IPR046675">
    <property type="entry name" value="DUF6545"/>
</dbReference>
<gene>
    <name evidence="4" type="ORF">BJP25_13230</name>
</gene>
<name>A0A1Q9LPP4_9PSEU</name>
<dbReference type="Pfam" id="PF20182">
    <property type="entry name" value="DUF6545"/>
    <property type="match status" value="1"/>
</dbReference>
<organism evidence="4 5">
    <name type="scientific">Actinokineospora bangkokensis</name>
    <dbReference type="NCBI Taxonomy" id="1193682"/>
    <lineage>
        <taxon>Bacteria</taxon>
        <taxon>Bacillati</taxon>
        <taxon>Actinomycetota</taxon>
        <taxon>Actinomycetes</taxon>
        <taxon>Pseudonocardiales</taxon>
        <taxon>Pseudonocardiaceae</taxon>
        <taxon>Actinokineospora</taxon>
    </lineage>
</organism>